<gene>
    <name evidence="8" type="ORF">ECRASSUSDP1_LOCUS25969</name>
</gene>
<protein>
    <recommendedName>
        <fullName evidence="7">LITAF domain-containing protein</fullName>
    </recommendedName>
</protein>
<evidence type="ECO:0000256" key="3">
    <source>
        <dbReference type="ARBA" id="ARBA00022723"/>
    </source>
</evidence>
<sequence>MDIGKDHPKEEYKYNHNMDKYKQTANETINNARMESNYIMQSQENTIRDAPSVYGEKIPVHLDCPNCHENVLTKTKPHISNKQWIICLVMFVLGCDFCCLGPCYIPSCYDYDHLCSNCGFYIGSSK</sequence>
<dbReference type="InterPro" id="IPR006629">
    <property type="entry name" value="LITAF"/>
</dbReference>
<dbReference type="SMART" id="SM00714">
    <property type="entry name" value="LITAF"/>
    <property type="match status" value="1"/>
</dbReference>
<evidence type="ECO:0000313" key="9">
    <source>
        <dbReference type="Proteomes" id="UP001295684"/>
    </source>
</evidence>
<keyword evidence="4" id="KW-0862">Zinc</keyword>
<evidence type="ECO:0000256" key="2">
    <source>
        <dbReference type="ARBA" id="ARBA00005975"/>
    </source>
</evidence>
<comment type="subcellular location">
    <subcellularLocation>
        <location evidence="1">Membrane</location>
        <topology evidence="1">Peripheral membrane protein</topology>
    </subcellularLocation>
</comment>
<organism evidence="8 9">
    <name type="scientific">Euplotes crassus</name>
    <dbReference type="NCBI Taxonomy" id="5936"/>
    <lineage>
        <taxon>Eukaryota</taxon>
        <taxon>Sar</taxon>
        <taxon>Alveolata</taxon>
        <taxon>Ciliophora</taxon>
        <taxon>Intramacronucleata</taxon>
        <taxon>Spirotrichea</taxon>
        <taxon>Hypotrichia</taxon>
        <taxon>Euplotida</taxon>
        <taxon>Euplotidae</taxon>
        <taxon>Moneuplotes</taxon>
    </lineage>
</organism>
<evidence type="ECO:0000256" key="5">
    <source>
        <dbReference type="ARBA" id="ARBA00023136"/>
    </source>
</evidence>
<dbReference type="PROSITE" id="PS51837">
    <property type="entry name" value="LITAF"/>
    <property type="match status" value="1"/>
</dbReference>
<dbReference type="GO" id="GO:0008270">
    <property type="term" value="F:zinc ion binding"/>
    <property type="evidence" value="ECO:0007669"/>
    <property type="project" value="TreeGrafter"/>
</dbReference>
<dbReference type="GO" id="GO:0016020">
    <property type="term" value="C:membrane"/>
    <property type="evidence" value="ECO:0007669"/>
    <property type="project" value="UniProtKB-SubCell"/>
</dbReference>
<comment type="caution">
    <text evidence="8">The sequence shown here is derived from an EMBL/GenBank/DDBJ whole genome shotgun (WGS) entry which is preliminary data.</text>
</comment>
<dbReference type="AlphaFoldDB" id="A0AAD2D834"/>
<dbReference type="Proteomes" id="UP001295684">
    <property type="component" value="Unassembled WGS sequence"/>
</dbReference>
<dbReference type="PANTHER" id="PTHR23292">
    <property type="entry name" value="LIPOPOLYSACCHARIDE-INDUCED TUMOR NECROSIS FACTOR-ALPHA FACTOR"/>
    <property type="match status" value="1"/>
</dbReference>
<evidence type="ECO:0000313" key="8">
    <source>
        <dbReference type="EMBL" id="CAI2384442.1"/>
    </source>
</evidence>
<keyword evidence="9" id="KW-1185">Reference proteome</keyword>
<reference evidence="8" key="1">
    <citation type="submission" date="2023-07" db="EMBL/GenBank/DDBJ databases">
        <authorList>
            <consortium name="AG Swart"/>
            <person name="Singh M."/>
            <person name="Singh A."/>
            <person name="Seah K."/>
            <person name="Emmerich C."/>
        </authorList>
    </citation>
    <scope>NUCLEOTIDE SEQUENCE</scope>
    <source>
        <strain evidence="8">DP1</strain>
    </source>
</reference>
<dbReference type="Pfam" id="PF10601">
    <property type="entry name" value="zf-LITAF-like"/>
    <property type="match status" value="1"/>
</dbReference>
<dbReference type="InterPro" id="IPR037519">
    <property type="entry name" value="LITAF_fam"/>
</dbReference>
<keyword evidence="5 6" id="KW-0472">Membrane</keyword>
<evidence type="ECO:0000259" key="7">
    <source>
        <dbReference type="PROSITE" id="PS51837"/>
    </source>
</evidence>
<dbReference type="PANTHER" id="PTHR23292:SF6">
    <property type="entry name" value="FI16602P1-RELATED"/>
    <property type="match status" value="1"/>
</dbReference>
<comment type="similarity">
    <text evidence="2">Belongs to the CDIP1/LITAF family.</text>
</comment>
<evidence type="ECO:0000256" key="1">
    <source>
        <dbReference type="ARBA" id="ARBA00004170"/>
    </source>
</evidence>
<dbReference type="EMBL" id="CAMPGE010026775">
    <property type="protein sequence ID" value="CAI2384442.1"/>
    <property type="molecule type" value="Genomic_DNA"/>
</dbReference>
<feature type="transmembrane region" description="Helical" evidence="6">
    <location>
        <begin position="84"/>
        <end position="107"/>
    </location>
</feature>
<accession>A0AAD2D834</accession>
<proteinExistence type="inferred from homology"/>
<keyword evidence="3" id="KW-0479">Metal-binding</keyword>
<keyword evidence="6" id="KW-1133">Transmembrane helix</keyword>
<feature type="domain" description="LITAF" evidence="7">
    <location>
        <begin position="44"/>
        <end position="126"/>
    </location>
</feature>
<evidence type="ECO:0000256" key="4">
    <source>
        <dbReference type="ARBA" id="ARBA00022833"/>
    </source>
</evidence>
<keyword evidence="6" id="KW-0812">Transmembrane</keyword>
<evidence type="ECO:0000256" key="6">
    <source>
        <dbReference type="SAM" id="Phobius"/>
    </source>
</evidence>
<name>A0AAD2D834_EUPCR</name>